<dbReference type="NCBIfam" id="NF010791">
    <property type="entry name" value="PRK14195.1"/>
    <property type="match status" value="1"/>
</dbReference>
<evidence type="ECO:0000313" key="14">
    <source>
        <dbReference type="Proteomes" id="UP000537592"/>
    </source>
</evidence>
<gene>
    <name evidence="12" type="primary">fluC</name>
    <name evidence="12" type="synonym">crcB</name>
    <name evidence="13" type="ORF">FHS81_002888</name>
</gene>
<feature type="transmembrane region" description="Helical" evidence="12">
    <location>
        <begin position="71"/>
        <end position="95"/>
    </location>
</feature>
<evidence type="ECO:0000256" key="11">
    <source>
        <dbReference type="ARBA" id="ARBA00035585"/>
    </source>
</evidence>
<dbReference type="PANTHER" id="PTHR28259">
    <property type="entry name" value="FLUORIDE EXPORT PROTEIN 1-RELATED"/>
    <property type="match status" value="1"/>
</dbReference>
<comment type="catalytic activity">
    <reaction evidence="11">
        <text>fluoride(in) = fluoride(out)</text>
        <dbReference type="Rhea" id="RHEA:76159"/>
        <dbReference type="ChEBI" id="CHEBI:17051"/>
    </reaction>
    <physiologicalReaction direction="left-to-right" evidence="11">
        <dbReference type="Rhea" id="RHEA:76160"/>
    </physiologicalReaction>
</comment>
<dbReference type="Pfam" id="PF02537">
    <property type="entry name" value="CRCB"/>
    <property type="match status" value="1"/>
</dbReference>
<dbReference type="GO" id="GO:0062054">
    <property type="term" value="F:fluoride channel activity"/>
    <property type="evidence" value="ECO:0007669"/>
    <property type="project" value="UniProtKB-UniRule"/>
</dbReference>
<comment type="function">
    <text evidence="12">Fluoride-specific ion channel. Important for reducing fluoride concentration in the cell, thus reducing its toxicity.</text>
</comment>
<accession>A0A7W5Z6V7</accession>
<dbReference type="EMBL" id="JACICC010000008">
    <property type="protein sequence ID" value="MBB3810782.1"/>
    <property type="molecule type" value="Genomic_DNA"/>
</dbReference>
<evidence type="ECO:0000256" key="1">
    <source>
        <dbReference type="ARBA" id="ARBA00004651"/>
    </source>
</evidence>
<evidence type="ECO:0000256" key="2">
    <source>
        <dbReference type="ARBA" id="ARBA00022475"/>
    </source>
</evidence>
<keyword evidence="14" id="KW-1185">Reference proteome</keyword>
<dbReference type="RefSeq" id="WP_183754059.1">
    <property type="nucleotide sequence ID" value="NZ_JACICC010000008.1"/>
</dbReference>
<keyword evidence="4 12" id="KW-0812">Transmembrane</keyword>
<sequence length="129" mass="13519">MNAGLALAVFVGAGLGGVLRWQVGALVARWLGASFPWGTLIVNVSGSAVMGVLAALFMTRTDEGLWQTARLFMLTGVLGGYTTFSTFSLETIALWERGAFTAAAAYCFGSVVLSFAGLWIGLVVARSFS</sequence>
<dbReference type="PANTHER" id="PTHR28259:SF1">
    <property type="entry name" value="FLUORIDE EXPORT PROTEIN 1-RELATED"/>
    <property type="match status" value="1"/>
</dbReference>
<evidence type="ECO:0000256" key="5">
    <source>
        <dbReference type="ARBA" id="ARBA00022989"/>
    </source>
</evidence>
<dbReference type="GO" id="GO:0046872">
    <property type="term" value="F:metal ion binding"/>
    <property type="evidence" value="ECO:0007669"/>
    <property type="project" value="UniProtKB-KW"/>
</dbReference>
<keyword evidence="7 12" id="KW-0406">Ion transport</keyword>
<proteinExistence type="inferred from homology"/>
<evidence type="ECO:0000256" key="7">
    <source>
        <dbReference type="ARBA" id="ARBA00023065"/>
    </source>
</evidence>
<dbReference type="GO" id="GO:0005886">
    <property type="term" value="C:plasma membrane"/>
    <property type="evidence" value="ECO:0007669"/>
    <property type="project" value="UniProtKB-SubCell"/>
</dbReference>
<dbReference type="HAMAP" id="MF_00454">
    <property type="entry name" value="FluC"/>
    <property type="match status" value="1"/>
</dbReference>
<evidence type="ECO:0000256" key="12">
    <source>
        <dbReference type="HAMAP-Rule" id="MF_00454"/>
    </source>
</evidence>
<keyword evidence="8 12" id="KW-0472">Membrane</keyword>
<comment type="subcellular location">
    <subcellularLocation>
        <location evidence="1 12">Cell membrane</location>
        <topology evidence="1 12">Multi-pass membrane protein</topology>
    </subcellularLocation>
</comment>
<feature type="binding site" evidence="12">
    <location>
        <position position="82"/>
    </location>
    <ligand>
        <name>Na(+)</name>
        <dbReference type="ChEBI" id="CHEBI:29101"/>
        <note>structural</note>
    </ligand>
</feature>
<dbReference type="Proteomes" id="UP000537592">
    <property type="component" value="Unassembled WGS sequence"/>
</dbReference>
<keyword evidence="6 12" id="KW-0915">Sodium</keyword>
<evidence type="ECO:0000256" key="4">
    <source>
        <dbReference type="ARBA" id="ARBA00022692"/>
    </source>
</evidence>
<feature type="transmembrane region" description="Helical" evidence="12">
    <location>
        <begin position="101"/>
        <end position="125"/>
    </location>
</feature>
<evidence type="ECO:0000256" key="10">
    <source>
        <dbReference type="ARBA" id="ARBA00035120"/>
    </source>
</evidence>
<comment type="caution">
    <text evidence="13">The sequence shown here is derived from an EMBL/GenBank/DDBJ whole genome shotgun (WGS) entry which is preliminary data.</text>
</comment>
<feature type="binding site" evidence="12">
    <location>
        <position position="79"/>
    </location>
    <ligand>
        <name>Na(+)</name>
        <dbReference type="ChEBI" id="CHEBI:29101"/>
        <note>structural</note>
    </ligand>
</feature>
<keyword evidence="12" id="KW-0479">Metal-binding</keyword>
<comment type="similarity">
    <text evidence="10 12">Belongs to the fluoride channel Fluc/FEX (TC 1.A.43) family.</text>
</comment>
<evidence type="ECO:0000256" key="9">
    <source>
        <dbReference type="ARBA" id="ARBA00023303"/>
    </source>
</evidence>
<evidence type="ECO:0000256" key="3">
    <source>
        <dbReference type="ARBA" id="ARBA00022519"/>
    </source>
</evidence>
<dbReference type="NCBIfam" id="NF010794">
    <property type="entry name" value="PRK14198.1"/>
    <property type="match status" value="1"/>
</dbReference>
<dbReference type="GO" id="GO:0140114">
    <property type="term" value="P:cellular detoxification of fluoride"/>
    <property type="evidence" value="ECO:0007669"/>
    <property type="project" value="UniProtKB-UniRule"/>
</dbReference>
<keyword evidence="12" id="KW-0813">Transport</keyword>
<keyword evidence="9 12" id="KW-0407">Ion channel</keyword>
<evidence type="ECO:0000313" key="13">
    <source>
        <dbReference type="EMBL" id="MBB3810782.1"/>
    </source>
</evidence>
<comment type="activity regulation">
    <text evidence="12">Na(+) is not transported, but it plays an essential structural role and its presence is essential for fluoride channel function.</text>
</comment>
<evidence type="ECO:0000256" key="8">
    <source>
        <dbReference type="ARBA" id="ARBA00023136"/>
    </source>
</evidence>
<reference evidence="13 14" key="1">
    <citation type="submission" date="2020-08" db="EMBL/GenBank/DDBJ databases">
        <title>Genomic Encyclopedia of Type Strains, Phase IV (KMG-IV): sequencing the most valuable type-strain genomes for metagenomic binning, comparative biology and taxonomic classification.</title>
        <authorList>
            <person name="Goeker M."/>
        </authorList>
    </citation>
    <scope>NUCLEOTIDE SEQUENCE [LARGE SCALE GENOMIC DNA]</scope>
    <source>
        <strain evidence="13 14">DSM 28760</strain>
    </source>
</reference>
<feature type="transmembrane region" description="Helical" evidence="12">
    <location>
        <begin position="36"/>
        <end position="59"/>
    </location>
</feature>
<keyword evidence="3" id="KW-0997">Cell inner membrane</keyword>
<organism evidence="13 14">
    <name type="scientific">Pseudochelatococcus contaminans</name>
    <dbReference type="NCBI Taxonomy" id="1538103"/>
    <lineage>
        <taxon>Bacteria</taxon>
        <taxon>Pseudomonadati</taxon>
        <taxon>Pseudomonadota</taxon>
        <taxon>Alphaproteobacteria</taxon>
        <taxon>Hyphomicrobiales</taxon>
        <taxon>Chelatococcaceae</taxon>
        <taxon>Pseudochelatococcus</taxon>
    </lineage>
</organism>
<keyword evidence="2 12" id="KW-1003">Cell membrane</keyword>
<protein>
    <recommendedName>
        <fullName evidence="12">Fluoride-specific ion channel FluC</fullName>
    </recommendedName>
</protein>
<evidence type="ECO:0000256" key="6">
    <source>
        <dbReference type="ARBA" id="ARBA00023053"/>
    </source>
</evidence>
<dbReference type="InterPro" id="IPR003691">
    <property type="entry name" value="FluC"/>
</dbReference>
<name>A0A7W5Z6V7_9HYPH</name>
<dbReference type="AlphaFoldDB" id="A0A7W5Z6V7"/>
<dbReference type="NCBIfam" id="TIGR00494">
    <property type="entry name" value="crcB"/>
    <property type="match status" value="1"/>
</dbReference>
<keyword evidence="5 12" id="KW-1133">Transmembrane helix</keyword>